<dbReference type="Proteomes" id="UP001056429">
    <property type="component" value="Unassembled WGS sequence"/>
</dbReference>
<name>A0A9J6NZF0_9CLOT</name>
<gene>
    <name evidence="1" type="ORF">KDK92_09175</name>
</gene>
<comment type="caution">
    <text evidence="1">The sequence shown here is derived from an EMBL/GenBank/DDBJ whole genome shotgun (WGS) entry which is preliminary data.</text>
</comment>
<organism evidence="1 2">
    <name type="scientific">Oceanirhabdus seepicola</name>
    <dbReference type="NCBI Taxonomy" id="2828781"/>
    <lineage>
        <taxon>Bacteria</taxon>
        <taxon>Bacillati</taxon>
        <taxon>Bacillota</taxon>
        <taxon>Clostridia</taxon>
        <taxon>Eubacteriales</taxon>
        <taxon>Clostridiaceae</taxon>
        <taxon>Oceanirhabdus</taxon>
    </lineage>
</organism>
<proteinExistence type="predicted"/>
<evidence type="ECO:0000313" key="2">
    <source>
        <dbReference type="Proteomes" id="UP001056429"/>
    </source>
</evidence>
<dbReference type="RefSeq" id="WP_250858937.1">
    <property type="nucleotide sequence ID" value="NZ_JAGSOJ010000002.1"/>
</dbReference>
<sequence length="81" mass="9365">MAKYYYCLDCLRISSNEEKCEKCEKDNLKVLKVGTPVNVIGTKQKGKVFQMKDDVVKLIVITQAKEKVIKEFKPDQLKKLL</sequence>
<keyword evidence="2" id="KW-1185">Reference proteome</keyword>
<reference evidence="1" key="2">
    <citation type="submission" date="2021-04" db="EMBL/GenBank/DDBJ databases">
        <authorList>
            <person name="Dong X."/>
        </authorList>
    </citation>
    <scope>NUCLEOTIDE SEQUENCE</scope>
    <source>
        <strain evidence="1">ZWT</strain>
    </source>
</reference>
<protein>
    <submittedName>
        <fullName evidence="1">Uncharacterized protein</fullName>
    </submittedName>
</protein>
<accession>A0A9J6NZF0</accession>
<evidence type="ECO:0000313" key="1">
    <source>
        <dbReference type="EMBL" id="MCM1989911.1"/>
    </source>
</evidence>
<dbReference type="EMBL" id="JAGSOJ010000002">
    <property type="protein sequence ID" value="MCM1989911.1"/>
    <property type="molecule type" value="Genomic_DNA"/>
</dbReference>
<reference evidence="1" key="1">
    <citation type="journal article" date="2021" name="mSystems">
        <title>Bacteria and Archaea Synergistically Convert Glycine Betaine to Biogenic Methane in the Formosa Cold Seep of the South China Sea.</title>
        <authorList>
            <person name="Li L."/>
            <person name="Zhang W."/>
            <person name="Zhang S."/>
            <person name="Song L."/>
            <person name="Sun Q."/>
            <person name="Zhang H."/>
            <person name="Xiang H."/>
            <person name="Dong X."/>
        </authorList>
    </citation>
    <scope>NUCLEOTIDE SEQUENCE</scope>
    <source>
        <strain evidence="1">ZWT</strain>
    </source>
</reference>
<dbReference type="AlphaFoldDB" id="A0A9J6NZF0"/>